<dbReference type="Proteomes" id="UP000000560">
    <property type="component" value="Chromosome III"/>
</dbReference>
<keyword evidence="2" id="KW-1185">Reference proteome</keyword>
<dbReference type="HOGENOM" id="CLU_1129046_0_0_1"/>
<dbReference type="AlphaFoldDB" id="Q5ASK1"/>
<evidence type="ECO:0000313" key="1">
    <source>
        <dbReference type="EMBL" id="CBF78150.1"/>
    </source>
</evidence>
<dbReference type="RefSeq" id="XP_681998.1">
    <property type="nucleotide sequence ID" value="XM_676906.1"/>
</dbReference>
<dbReference type="eggNOG" id="ENOG502T06C">
    <property type="taxonomic scope" value="Eukaryota"/>
</dbReference>
<sequence>MDISSEDRRNAADLQHITQETLFWPSRRLIMKKIGLIAGVSMHGWPETISKSLGLTKTFLLVTACRTCYTDDEVANTLLEMMWLTDKTLQMRPLHEYNLRFVNAISGYCQGLNPFDQYSSVVSLIRSRVSSRRDMSILFEQCSPKSLATVLVELFAAMQDADITRITLEGTRGGCFLVAALQWLLEGELQCFFGDSLLFGEAGARVVIRLVERTDHAGRPYWHIGRWKEENELKPLIEVRDRSSIN</sequence>
<dbReference type="GeneID" id="2868567"/>
<accession>C8VA16</accession>
<dbReference type="VEuPathDB" id="FungiDB:AN8729"/>
<name>Q5ASK1_EMENI</name>
<dbReference type="KEGG" id="ani:ANIA_08729"/>
<gene>
    <name evidence="1" type="ORF">ANIA_08729</name>
</gene>
<accession>Q5ASK1</accession>
<dbReference type="OrthoDB" id="5427485at2759"/>
<dbReference type="InParanoid" id="Q5ASK1"/>
<protein>
    <submittedName>
        <fullName evidence="1">Uncharacterized protein</fullName>
    </submittedName>
</protein>
<evidence type="ECO:0000313" key="2">
    <source>
        <dbReference type="Proteomes" id="UP000000560"/>
    </source>
</evidence>
<dbReference type="EMBL" id="BN001303">
    <property type="protein sequence ID" value="CBF78150.1"/>
    <property type="molecule type" value="Genomic_DNA"/>
</dbReference>
<reference evidence="2" key="2">
    <citation type="journal article" date="2009" name="Fungal Genet. Biol.">
        <title>The 2008 update of the Aspergillus nidulans genome annotation: a community effort.</title>
        <authorList>
            <person name="Wortman J.R."/>
            <person name="Gilsenan J.M."/>
            <person name="Joardar V."/>
            <person name="Deegan J."/>
            <person name="Clutterbuck J."/>
            <person name="Andersen M.R."/>
            <person name="Archer D."/>
            <person name="Bencina M."/>
            <person name="Braus G."/>
            <person name="Coutinho P."/>
            <person name="von Dohren H."/>
            <person name="Doonan J."/>
            <person name="Driessen A.J."/>
            <person name="Durek P."/>
            <person name="Espeso E."/>
            <person name="Fekete E."/>
            <person name="Flipphi M."/>
            <person name="Estrada C.G."/>
            <person name="Geysens S."/>
            <person name="Goldman G."/>
            <person name="de Groot P.W."/>
            <person name="Hansen K."/>
            <person name="Harris S.D."/>
            <person name="Heinekamp T."/>
            <person name="Helmstaedt K."/>
            <person name="Henrissat B."/>
            <person name="Hofmann G."/>
            <person name="Homan T."/>
            <person name="Horio T."/>
            <person name="Horiuchi H."/>
            <person name="James S."/>
            <person name="Jones M."/>
            <person name="Karaffa L."/>
            <person name="Karanyi Z."/>
            <person name="Kato M."/>
            <person name="Keller N."/>
            <person name="Kelly D.E."/>
            <person name="Kiel J.A."/>
            <person name="Kim J.M."/>
            <person name="van der Klei I.J."/>
            <person name="Klis F.M."/>
            <person name="Kovalchuk A."/>
            <person name="Krasevec N."/>
            <person name="Kubicek C.P."/>
            <person name="Liu B."/>
            <person name="Maccabe A."/>
            <person name="Meyer V."/>
            <person name="Mirabito P."/>
            <person name="Miskei M."/>
            <person name="Mos M."/>
            <person name="Mullins J."/>
            <person name="Nelson D.R."/>
            <person name="Nielsen J."/>
            <person name="Oakley B.R."/>
            <person name="Osmani S.A."/>
            <person name="Pakula T."/>
            <person name="Paszewski A."/>
            <person name="Paulsen I."/>
            <person name="Pilsyk S."/>
            <person name="Pocsi I."/>
            <person name="Punt P.J."/>
            <person name="Ram A.F."/>
            <person name="Ren Q."/>
            <person name="Robellet X."/>
            <person name="Robson G."/>
            <person name="Seiboth B."/>
            <person name="van Solingen P."/>
            <person name="Specht T."/>
            <person name="Sun J."/>
            <person name="Taheri-Talesh N."/>
            <person name="Takeshita N."/>
            <person name="Ussery D."/>
            <person name="vanKuyk P.A."/>
            <person name="Visser H."/>
            <person name="van de Vondervoort P.J."/>
            <person name="de Vries R.P."/>
            <person name="Walton J."/>
            <person name="Xiang X."/>
            <person name="Xiong Y."/>
            <person name="Zeng A.P."/>
            <person name="Brandt B.W."/>
            <person name="Cornell M.J."/>
            <person name="van den Hondel C.A."/>
            <person name="Visser J."/>
            <person name="Oliver S.G."/>
            <person name="Turner G."/>
        </authorList>
    </citation>
    <scope>GENOME REANNOTATION</scope>
    <source>
        <strain evidence="2">FGSC A4 / ATCC 38163 / CBS 112.46 / NRRL 194 / M139</strain>
    </source>
</reference>
<reference evidence="2" key="1">
    <citation type="journal article" date="2005" name="Nature">
        <title>Sequencing of Aspergillus nidulans and comparative analysis with A. fumigatus and A. oryzae.</title>
        <authorList>
            <person name="Galagan J.E."/>
            <person name="Calvo S.E."/>
            <person name="Cuomo C."/>
            <person name="Ma L.J."/>
            <person name="Wortman J.R."/>
            <person name="Batzoglou S."/>
            <person name="Lee S.I."/>
            <person name="Basturkmen M."/>
            <person name="Spevak C.C."/>
            <person name="Clutterbuck J."/>
            <person name="Kapitonov V."/>
            <person name="Jurka J."/>
            <person name="Scazzocchio C."/>
            <person name="Farman M."/>
            <person name="Butler J."/>
            <person name="Purcell S."/>
            <person name="Harris S."/>
            <person name="Braus G.H."/>
            <person name="Draht O."/>
            <person name="Busch S."/>
            <person name="D'Enfert C."/>
            <person name="Bouchier C."/>
            <person name="Goldman G.H."/>
            <person name="Bell-Pedersen D."/>
            <person name="Griffiths-Jones S."/>
            <person name="Doonan J.H."/>
            <person name="Yu J."/>
            <person name="Vienken K."/>
            <person name="Pain A."/>
            <person name="Freitag M."/>
            <person name="Selker E.U."/>
            <person name="Archer D.B."/>
            <person name="Penalva M.A."/>
            <person name="Oakley B.R."/>
            <person name="Momany M."/>
            <person name="Tanaka T."/>
            <person name="Kumagai T."/>
            <person name="Asai K."/>
            <person name="Machida M."/>
            <person name="Nierman W.C."/>
            <person name="Denning D.W."/>
            <person name="Caddick M."/>
            <person name="Hynes M."/>
            <person name="Paoletti M."/>
            <person name="Fischer R."/>
            <person name="Miller B."/>
            <person name="Dyer P."/>
            <person name="Sachs M.S."/>
            <person name="Osmani S.A."/>
            <person name="Birren B.W."/>
        </authorList>
    </citation>
    <scope>NUCLEOTIDE SEQUENCE [LARGE SCALE GENOMIC DNA]</scope>
    <source>
        <strain evidence="2">FGSC A4 / ATCC 38163 / CBS 112.46 / NRRL 194 / M139</strain>
    </source>
</reference>
<organism evidence="1 2">
    <name type="scientific">Emericella nidulans (strain FGSC A4 / ATCC 38163 / CBS 112.46 / NRRL 194 / M139)</name>
    <name type="common">Aspergillus nidulans</name>
    <dbReference type="NCBI Taxonomy" id="227321"/>
    <lineage>
        <taxon>Eukaryota</taxon>
        <taxon>Fungi</taxon>
        <taxon>Dikarya</taxon>
        <taxon>Ascomycota</taxon>
        <taxon>Pezizomycotina</taxon>
        <taxon>Eurotiomycetes</taxon>
        <taxon>Eurotiomycetidae</taxon>
        <taxon>Eurotiales</taxon>
        <taxon>Aspergillaceae</taxon>
        <taxon>Aspergillus</taxon>
        <taxon>Aspergillus subgen. Nidulantes</taxon>
    </lineage>
</organism>
<proteinExistence type="predicted"/>